<sequence length="615" mass="65501">MTPTRAPITLCEAFQRVAAIEPESIALRTVGGSEVLTWRQYSEQVRAVAVGFAGLGVGRGDTVALMMGNRLDFYPVDVGAQHVGATSFSIYNTSPPDAIAYVLGNAGAKVVVCEAQYVDRIRESGVQLEQIVVVDVDSGNARAGTISLDEMKSLVPAHFDFDATWRAVQPDDVATLIYTSGTTGHPKGVESTHAALLFEASTVCCILPIEFGDRITSFMPSAHIADRMTCLYFQMVFGTEITVVGDVSQIAAALPDCRPTIWGAVPRVWEKLQIAVERAVADEPHETRRQGLQWGLDVGVRRFAELRAGRPVPAELEAEFVRAESRVLAPLRAQLGFDALKWAVSGAAPIPADTLAFFGALGLNISEIWGMSELTCIASAAPADPTKLGTVGKIVPGMDMRIADDGELLVRGPLVMKGYRGEPEKTAEAVDADGWLSTGDIVTVDDDGFLTIIDRKKELIINSSGKNMSPAGIENAIKAQSSLVGNVSTIGDARPYNTALIALDPDAAARYAAQLDVQADAATLAAHPAVVAVVAEAVAAGNARLSRVEQIKKFTILPSFWEPGSDELTLTMKLRRKPIAAKYAAEIENLYAQPAPEGVHEAALRRADTAPAVAG</sequence>
<evidence type="ECO:0000313" key="7">
    <source>
        <dbReference type="EMBL" id="MCQ4120482.1"/>
    </source>
</evidence>
<evidence type="ECO:0000256" key="4">
    <source>
        <dbReference type="ARBA" id="ARBA00023098"/>
    </source>
</evidence>
<dbReference type="EMBL" id="JANFQF010000011">
    <property type="protein sequence ID" value="MCQ4120482.1"/>
    <property type="molecule type" value="Genomic_DNA"/>
</dbReference>
<evidence type="ECO:0000256" key="3">
    <source>
        <dbReference type="ARBA" id="ARBA00022832"/>
    </source>
</evidence>
<keyword evidence="2 7" id="KW-0436">Ligase</keyword>
<reference evidence="7 8" key="1">
    <citation type="submission" date="2022-07" db="EMBL/GenBank/DDBJ databases">
        <title>Degradation activity of malathion, p-nitrophenol and potential low-temperature adaptation strategy of Rhodococcus sp. FXJ9.536.</title>
        <authorList>
            <person name="Huang J."/>
            <person name="Huang Y."/>
        </authorList>
    </citation>
    <scope>NUCLEOTIDE SEQUENCE [LARGE SCALE GENOMIC DNA]</scope>
    <source>
        <strain evidence="7 8">FXJ9.536</strain>
    </source>
</reference>
<evidence type="ECO:0000256" key="1">
    <source>
        <dbReference type="ARBA" id="ARBA00006432"/>
    </source>
</evidence>
<evidence type="ECO:0000313" key="8">
    <source>
        <dbReference type="Proteomes" id="UP001524501"/>
    </source>
</evidence>
<dbReference type="PANTHER" id="PTHR43272">
    <property type="entry name" value="LONG-CHAIN-FATTY-ACID--COA LIGASE"/>
    <property type="match status" value="1"/>
</dbReference>
<dbReference type="PROSITE" id="PS00455">
    <property type="entry name" value="AMP_BINDING"/>
    <property type="match status" value="1"/>
</dbReference>
<dbReference type="Pfam" id="PF00501">
    <property type="entry name" value="AMP-binding"/>
    <property type="match status" value="1"/>
</dbReference>
<keyword evidence="3" id="KW-0276">Fatty acid metabolism</keyword>
<dbReference type="Pfam" id="PF23562">
    <property type="entry name" value="AMP-binding_C_3"/>
    <property type="match status" value="1"/>
</dbReference>
<dbReference type="Proteomes" id="UP001524501">
    <property type="component" value="Unassembled WGS sequence"/>
</dbReference>
<accession>A0ABT1QE51</accession>
<comment type="similarity">
    <text evidence="1">Belongs to the ATP-dependent AMP-binding enzyme family.</text>
</comment>
<dbReference type="RefSeq" id="WP_255969912.1">
    <property type="nucleotide sequence ID" value="NZ_JANFQF010000011.1"/>
</dbReference>
<dbReference type="GO" id="GO:0016874">
    <property type="term" value="F:ligase activity"/>
    <property type="evidence" value="ECO:0007669"/>
    <property type="project" value="UniProtKB-KW"/>
</dbReference>
<feature type="domain" description="AMP-dependent synthetase/ligase" evidence="6">
    <location>
        <begin position="14"/>
        <end position="419"/>
    </location>
</feature>
<evidence type="ECO:0000259" key="6">
    <source>
        <dbReference type="Pfam" id="PF00501"/>
    </source>
</evidence>
<evidence type="ECO:0000256" key="2">
    <source>
        <dbReference type="ARBA" id="ARBA00022598"/>
    </source>
</evidence>
<organism evidence="7 8">
    <name type="scientific">Rhodococcus tibetensis</name>
    <dbReference type="NCBI Taxonomy" id="2965064"/>
    <lineage>
        <taxon>Bacteria</taxon>
        <taxon>Bacillati</taxon>
        <taxon>Actinomycetota</taxon>
        <taxon>Actinomycetes</taxon>
        <taxon>Mycobacteriales</taxon>
        <taxon>Nocardiaceae</taxon>
        <taxon>Rhodococcus</taxon>
    </lineage>
</organism>
<dbReference type="SUPFAM" id="SSF56801">
    <property type="entry name" value="Acetyl-CoA synthetase-like"/>
    <property type="match status" value="1"/>
</dbReference>
<protein>
    <recommendedName>
        <fullName evidence="5">Acyl-CoA synthetase</fullName>
    </recommendedName>
</protein>
<dbReference type="CDD" id="cd05907">
    <property type="entry name" value="VL_LC_FACS_like"/>
    <property type="match status" value="1"/>
</dbReference>
<dbReference type="NCBIfam" id="NF038343">
    <property type="entry name" value="ligase_FadD11"/>
    <property type="match status" value="1"/>
</dbReference>
<keyword evidence="4" id="KW-0443">Lipid metabolism</keyword>
<comment type="caution">
    <text evidence="7">The sequence shown here is derived from an EMBL/GenBank/DDBJ whole genome shotgun (WGS) entry which is preliminary data.</text>
</comment>
<dbReference type="InterPro" id="IPR000873">
    <property type="entry name" value="AMP-dep_synth/lig_dom"/>
</dbReference>
<dbReference type="PANTHER" id="PTHR43272:SF32">
    <property type="entry name" value="AMP-DEPENDENT SYNTHETASE_LIGASE DOMAIN-CONTAINING PROTEIN"/>
    <property type="match status" value="1"/>
</dbReference>
<name>A0ABT1QE51_9NOCA</name>
<evidence type="ECO:0000256" key="5">
    <source>
        <dbReference type="ARBA" id="ARBA00032875"/>
    </source>
</evidence>
<proteinExistence type="inferred from homology"/>
<dbReference type="InterPro" id="IPR042099">
    <property type="entry name" value="ANL_N_sf"/>
</dbReference>
<dbReference type="Gene3D" id="3.40.50.12780">
    <property type="entry name" value="N-terminal domain of ligase-like"/>
    <property type="match status" value="1"/>
</dbReference>
<dbReference type="InterPro" id="IPR020845">
    <property type="entry name" value="AMP-binding_CS"/>
</dbReference>
<gene>
    <name evidence="7" type="primary">fadD11</name>
    <name evidence="7" type="ORF">NOF53_15110</name>
</gene>
<keyword evidence="8" id="KW-1185">Reference proteome</keyword>